<dbReference type="EMBL" id="JACAZF010000008">
    <property type="protein sequence ID" value="KAF7296746.1"/>
    <property type="molecule type" value="Genomic_DNA"/>
</dbReference>
<evidence type="ECO:0000313" key="2">
    <source>
        <dbReference type="EMBL" id="KAF7296746.1"/>
    </source>
</evidence>
<reference evidence="2" key="1">
    <citation type="submission" date="2020-05" db="EMBL/GenBank/DDBJ databases">
        <title>Mycena genomes resolve the evolution of fungal bioluminescence.</title>
        <authorList>
            <person name="Tsai I.J."/>
        </authorList>
    </citation>
    <scope>NUCLEOTIDE SEQUENCE</scope>
    <source>
        <strain evidence="2">171206Taipei</strain>
    </source>
</reference>
<accession>A0A8H6VYR2</accession>
<keyword evidence="3" id="KW-1185">Reference proteome</keyword>
<name>A0A8H6VYR2_9AGAR</name>
<comment type="caution">
    <text evidence="2">The sequence shown here is derived from an EMBL/GenBank/DDBJ whole genome shotgun (WGS) entry which is preliminary data.</text>
</comment>
<dbReference type="Proteomes" id="UP000636479">
    <property type="component" value="Unassembled WGS sequence"/>
</dbReference>
<dbReference type="GeneID" id="59348209"/>
<dbReference type="OrthoDB" id="3012505at2759"/>
<evidence type="ECO:0000259" key="1">
    <source>
        <dbReference type="Pfam" id="PF12937"/>
    </source>
</evidence>
<dbReference type="InterPro" id="IPR001810">
    <property type="entry name" value="F-box_dom"/>
</dbReference>
<sequence>MAMTRPSTSSASRRQELHALKIVADNTPDPYGQLAAKMESLQLRIPPQKMLPPELLVEIFKLCADFPNATALPPKPDDVLLVLTNVCSTWRSIVVSISELWSAVAVSLTQGSDIQVDNVAVRVGDWLARAMNTTLSLAIDCSRELAAVADVNPILTSSLSALIASIVLQNTSRIKFLRLVFPPSCLSALFDVPAGGFPELQSFEIGPHIFDSDLEFSEAPNWQWRRATPGFTSAERLSRAVFSPVWPTITNLPQVIDQIYNSDGNSESEFSVAYVAFHAAGVELPWRNLRSLEFVCTMCSTDVWLNIFPQCPLLEICHIGVRPGPEPPARATESLPVQIRLENLDYIYLVSAGSGGDTLLASLVAPNLQRCGLQGQISTRALFAFQTRSGFALRVLVTVLHIATLDVYPLLEYFPTLNSLGFCVAATEHFPPDIWARIARRELLPELLCLMLTPRVEQVAAVATAIEENWKRAVGAGTAYLGVKFVSVPPDDVPLLEEALAPLARYEAFGMQVEFC</sequence>
<dbReference type="RefSeq" id="XP_037217105.1">
    <property type="nucleotide sequence ID" value="XM_037365693.1"/>
</dbReference>
<dbReference type="Pfam" id="PF12937">
    <property type="entry name" value="F-box-like"/>
    <property type="match status" value="1"/>
</dbReference>
<feature type="domain" description="F-box" evidence="1">
    <location>
        <begin position="51"/>
        <end position="104"/>
    </location>
</feature>
<proteinExistence type="predicted"/>
<gene>
    <name evidence="2" type="ORF">MIND_00905200</name>
</gene>
<organism evidence="2 3">
    <name type="scientific">Mycena indigotica</name>
    <dbReference type="NCBI Taxonomy" id="2126181"/>
    <lineage>
        <taxon>Eukaryota</taxon>
        <taxon>Fungi</taxon>
        <taxon>Dikarya</taxon>
        <taxon>Basidiomycota</taxon>
        <taxon>Agaricomycotina</taxon>
        <taxon>Agaricomycetes</taxon>
        <taxon>Agaricomycetidae</taxon>
        <taxon>Agaricales</taxon>
        <taxon>Marasmiineae</taxon>
        <taxon>Mycenaceae</taxon>
        <taxon>Mycena</taxon>
    </lineage>
</organism>
<evidence type="ECO:0000313" key="3">
    <source>
        <dbReference type="Proteomes" id="UP000636479"/>
    </source>
</evidence>
<dbReference type="AlphaFoldDB" id="A0A8H6VYR2"/>
<protein>
    <submittedName>
        <fullName evidence="2">F-box domain-containing protein</fullName>
    </submittedName>
</protein>